<evidence type="ECO:0000313" key="1">
    <source>
        <dbReference type="EMBL" id="KAF8407834.1"/>
    </source>
</evidence>
<gene>
    <name evidence="1" type="ORF">HHK36_006970</name>
</gene>
<dbReference type="PANTHER" id="PTHR15907">
    <property type="entry name" value="DUF614 FAMILY PROTEIN-RELATED"/>
    <property type="match status" value="1"/>
</dbReference>
<keyword evidence="2" id="KW-1185">Reference proteome</keyword>
<dbReference type="Pfam" id="PF04749">
    <property type="entry name" value="PLAC8"/>
    <property type="match status" value="1"/>
</dbReference>
<dbReference type="OrthoDB" id="1045822at2759"/>
<dbReference type="Proteomes" id="UP000655225">
    <property type="component" value="Unassembled WGS sequence"/>
</dbReference>
<dbReference type="InterPro" id="IPR006461">
    <property type="entry name" value="PLAC_motif_containing"/>
</dbReference>
<name>A0A834ZI43_TETSI</name>
<evidence type="ECO:0000313" key="2">
    <source>
        <dbReference type="Proteomes" id="UP000655225"/>
    </source>
</evidence>
<sequence length="159" mass="16951">MCPNNANAYAKSAPPAPPQYPLTAPHQLSNGGTPVQWSTGFITCFCPCITFGQVAEIVDKGTTSCAVAGLIFCALASVGCECLYTCTYRSKLRGLYSLQEDPCADFLVHCCCTSCAICQEYRELKNRGADPSIGWQGNVESWNRGGSTVPPVVVPGMAR</sequence>
<dbReference type="AlphaFoldDB" id="A0A834ZI43"/>
<dbReference type="EMBL" id="JABCRI010000004">
    <property type="protein sequence ID" value="KAF8407834.1"/>
    <property type="molecule type" value="Genomic_DNA"/>
</dbReference>
<reference evidence="1 2" key="1">
    <citation type="submission" date="2020-04" db="EMBL/GenBank/DDBJ databases">
        <title>Plant Genome Project.</title>
        <authorList>
            <person name="Zhang R.-G."/>
        </authorList>
    </citation>
    <scope>NUCLEOTIDE SEQUENCE [LARGE SCALE GENOMIC DNA]</scope>
    <source>
        <strain evidence="1">YNK0</strain>
        <tissue evidence="1">Leaf</tissue>
    </source>
</reference>
<dbReference type="OMA" id="DPTIGWA"/>
<dbReference type="NCBIfam" id="TIGR01571">
    <property type="entry name" value="A_thal_Cys_rich"/>
    <property type="match status" value="1"/>
</dbReference>
<protein>
    <submittedName>
        <fullName evidence="1">Uncharacterized protein</fullName>
    </submittedName>
</protein>
<organism evidence="1 2">
    <name type="scientific">Tetracentron sinense</name>
    <name type="common">Spur-leaf</name>
    <dbReference type="NCBI Taxonomy" id="13715"/>
    <lineage>
        <taxon>Eukaryota</taxon>
        <taxon>Viridiplantae</taxon>
        <taxon>Streptophyta</taxon>
        <taxon>Embryophyta</taxon>
        <taxon>Tracheophyta</taxon>
        <taxon>Spermatophyta</taxon>
        <taxon>Magnoliopsida</taxon>
        <taxon>Trochodendrales</taxon>
        <taxon>Trochodendraceae</taxon>
        <taxon>Tetracentron</taxon>
    </lineage>
</organism>
<accession>A0A834ZI43</accession>
<comment type="caution">
    <text evidence="1">The sequence shown here is derived from an EMBL/GenBank/DDBJ whole genome shotgun (WGS) entry which is preliminary data.</text>
</comment>
<proteinExistence type="predicted"/>